<dbReference type="RefSeq" id="WP_205740983.1">
    <property type="nucleotide sequence ID" value="NZ_PYGE01000011.1"/>
</dbReference>
<keyword evidence="2 4" id="KW-0238">DNA-binding</keyword>
<dbReference type="PRINTS" id="PR00455">
    <property type="entry name" value="HTHTETR"/>
</dbReference>
<evidence type="ECO:0000256" key="4">
    <source>
        <dbReference type="PROSITE-ProRule" id="PRU00335"/>
    </source>
</evidence>
<evidence type="ECO:0000256" key="3">
    <source>
        <dbReference type="ARBA" id="ARBA00023163"/>
    </source>
</evidence>
<dbReference type="PANTHER" id="PTHR30055:SF234">
    <property type="entry name" value="HTH-TYPE TRANSCRIPTIONAL REGULATOR BETI"/>
    <property type="match status" value="1"/>
</dbReference>
<evidence type="ECO:0000259" key="5">
    <source>
        <dbReference type="PROSITE" id="PS50977"/>
    </source>
</evidence>
<proteinExistence type="predicted"/>
<accession>A0A2P8DYA3</accession>
<sequence length="198" mass="20989">MTTRDRILDAAARIMRTDGVAGATTKEIAREAGFSEATLYKHFSDKADLFKGVLRERLPDLVTTLDRLSDRPGRGSVRDTLVEVATAALAFYADGFPMMAGLFAERSRLDEHVAGLRQTGGGPGAPNRQLAAYLRAEQRLGRVHADVDAEAAAMLLFGACLHHALTAAFADEPSAEHTITAERLVGTLLAGVAGGAGD</sequence>
<protein>
    <submittedName>
        <fullName evidence="6">TetR family transcriptional regulator</fullName>
    </submittedName>
</protein>
<evidence type="ECO:0000256" key="2">
    <source>
        <dbReference type="ARBA" id="ARBA00023125"/>
    </source>
</evidence>
<dbReference type="InterPro" id="IPR001647">
    <property type="entry name" value="HTH_TetR"/>
</dbReference>
<keyword evidence="7" id="KW-1185">Reference proteome</keyword>
<reference evidence="6 7" key="1">
    <citation type="submission" date="2018-03" db="EMBL/GenBank/DDBJ databases">
        <title>Genomic Encyclopedia of Archaeal and Bacterial Type Strains, Phase II (KMG-II): from individual species to whole genera.</title>
        <authorList>
            <person name="Goeker M."/>
        </authorList>
    </citation>
    <scope>NUCLEOTIDE SEQUENCE [LARGE SCALE GENOMIC DNA]</scope>
    <source>
        <strain evidence="6 7">DSM 45211</strain>
    </source>
</reference>
<dbReference type="PROSITE" id="PS50977">
    <property type="entry name" value="HTH_TETR_2"/>
    <property type="match status" value="1"/>
</dbReference>
<feature type="DNA-binding region" description="H-T-H motif" evidence="4">
    <location>
        <begin position="24"/>
        <end position="43"/>
    </location>
</feature>
<evidence type="ECO:0000313" key="6">
    <source>
        <dbReference type="EMBL" id="PSL02194.1"/>
    </source>
</evidence>
<organism evidence="6 7">
    <name type="scientific">Haloactinopolyspora alba</name>
    <dbReference type="NCBI Taxonomy" id="648780"/>
    <lineage>
        <taxon>Bacteria</taxon>
        <taxon>Bacillati</taxon>
        <taxon>Actinomycetota</taxon>
        <taxon>Actinomycetes</taxon>
        <taxon>Jiangellales</taxon>
        <taxon>Jiangellaceae</taxon>
        <taxon>Haloactinopolyspora</taxon>
    </lineage>
</organism>
<dbReference type="AlphaFoldDB" id="A0A2P8DYA3"/>
<dbReference type="EMBL" id="PYGE01000011">
    <property type="protein sequence ID" value="PSL02194.1"/>
    <property type="molecule type" value="Genomic_DNA"/>
</dbReference>
<keyword evidence="1" id="KW-0805">Transcription regulation</keyword>
<dbReference type="GO" id="GO:0000976">
    <property type="term" value="F:transcription cis-regulatory region binding"/>
    <property type="evidence" value="ECO:0007669"/>
    <property type="project" value="TreeGrafter"/>
</dbReference>
<evidence type="ECO:0000256" key="1">
    <source>
        <dbReference type="ARBA" id="ARBA00023015"/>
    </source>
</evidence>
<dbReference type="Pfam" id="PF00440">
    <property type="entry name" value="TetR_N"/>
    <property type="match status" value="1"/>
</dbReference>
<gene>
    <name evidence="6" type="ORF">CLV30_111149</name>
</gene>
<dbReference type="InterPro" id="IPR009057">
    <property type="entry name" value="Homeodomain-like_sf"/>
</dbReference>
<dbReference type="InterPro" id="IPR036271">
    <property type="entry name" value="Tet_transcr_reg_TetR-rel_C_sf"/>
</dbReference>
<dbReference type="SUPFAM" id="SSF46689">
    <property type="entry name" value="Homeodomain-like"/>
    <property type="match status" value="1"/>
</dbReference>
<dbReference type="PANTHER" id="PTHR30055">
    <property type="entry name" value="HTH-TYPE TRANSCRIPTIONAL REGULATOR RUTR"/>
    <property type="match status" value="1"/>
</dbReference>
<evidence type="ECO:0000313" key="7">
    <source>
        <dbReference type="Proteomes" id="UP000243528"/>
    </source>
</evidence>
<keyword evidence="3" id="KW-0804">Transcription</keyword>
<feature type="domain" description="HTH tetR-type" evidence="5">
    <location>
        <begin position="1"/>
        <end position="61"/>
    </location>
</feature>
<name>A0A2P8DYA3_9ACTN</name>
<dbReference type="Proteomes" id="UP000243528">
    <property type="component" value="Unassembled WGS sequence"/>
</dbReference>
<comment type="caution">
    <text evidence="6">The sequence shown here is derived from an EMBL/GenBank/DDBJ whole genome shotgun (WGS) entry which is preliminary data.</text>
</comment>
<dbReference type="GO" id="GO:0003700">
    <property type="term" value="F:DNA-binding transcription factor activity"/>
    <property type="evidence" value="ECO:0007669"/>
    <property type="project" value="TreeGrafter"/>
</dbReference>
<dbReference type="Gene3D" id="1.10.357.10">
    <property type="entry name" value="Tetracycline Repressor, domain 2"/>
    <property type="match status" value="1"/>
</dbReference>
<dbReference type="InterPro" id="IPR050109">
    <property type="entry name" value="HTH-type_TetR-like_transc_reg"/>
</dbReference>
<dbReference type="SUPFAM" id="SSF48498">
    <property type="entry name" value="Tetracyclin repressor-like, C-terminal domain"/>
    <property type="match status" value="1"/>
</dbReference>